<gene>
    <name evidence="2" type="ORF">GCM10022419_037050</name>
</gene>
<feature type="compositionally biased region" description="Basic residues" evidence="1">
    <location>
        <begin position="274"/>
        <end position="285"/>
    </location>
</feature>
<protein>
    <recommendedName>
        <fullName evidence="4">DNRLRE domain-containing protein</fullName>
    </recommendedName>
</protein>
<proteinExistence type="predicted"/>
<evidence type="ECO:0000313" key="3">
    <source>
        <dbReference type="Proteomes" id="UP001500630"/>
    </source>
</evidence>
<sequence length="285" mass="30026">MKNKASGAWEAVDTNIVLRNGAPQASRVKTPLTFGHRGDKVLVAARSEQGEAALGTVNELPEPRISGNTITYPDAIAPGADLVVIALADGFVQQAVFRQRPVGPVTVRLPVTLPKGYSFGKSSKGLPQLKSADGAAASAPIVLTAMDAKVEVSPEQGKTSPVSARIETSGKNSSLVFTPDAKFLADPAVTYPVTVAASSWFGGGKPDDAWVNRNDPAANHASAGWLRAGTTQTSADIARVYLRFDTTAGTGRRDGPPSGPDRLELQVRRSERRSVRRPAGVGHRR</sequence>
<evidence type="ECO:0008006" key="4">
    <source>
        <dbReference type="Google" id="ProtNLM"/>
    </source>
</evidence>
<comment type="caution">
    <text evidence="2">The sequence shown here is derived from an EMBL/GenBank/DDBJ whole genome shotgun (WGS) entry which is preliminary data.</text>
</comment>
<accession>A0ABP6WNM1</accession>
<dbReference type="Proteomes" id="UP001500630">
    <property type="component" value="Unassembled WGS sequence"/>
</dbReference>
<feature type="region of interest" description="Disordered" evidence="1">
    <location>
        <begin position="246"/>
        <end position="285"/>
    </location>
</feature>
<feature type="compositionally biased region" description="Basic and acidic residues" evidence="1">
    <location>
        <begin position="251"/>
        <end position="273"/>
    </location>
</feature>
<evidence type="ECO:0000256" key="1">
    <source>
        <dbReference type="SAM" id="MobiDB-lite"/>
    </source>
</evidence>
<dbReference type="RefSeq" id="WP_345563245.1">
    <property type="nucleotide sequence ID" value="NZ_BAABDQ010000007.1"/>
</dbReference>
<evidence type="ECO:0000313" key="2">
    <source>
        <dbReference type="EMBL" id="GAA3553238.1"/>
    </source>
</evidence>
<dbReference type="EMBL" id="BAABDQ010000007">
    <property type="protein sequence ID" value="GAA3553238.1"/>
    <property type="molecule type" value="Genomic_DNA"/>
</dbReference>
<organism evidence="2 3">
    <name type="scientific">Nonomuraea rosea</name>
    <dbReference type="NCBI Taxonomy" id="638574"/>
    <lineage>
        <taxon>Bacteria</taxon>
        <taxon>Bacillati</taxon>
        <taxon>Actinomycetota</taxon>
        <taxon>Actinomycetes</taxon>
        <taxon>Streptosporangiales</taxon>
        <taxon>Streptosporangiaceae</taxon>
        <taxon>Nonomuraea</taxon>
    </lineage>
</organism>
<reference evidence="3" key="1">
    <citation type="journal article" date="2019" name="Int. J. Syst. Evol. Microbiol.">
        <title>The Global Catalogue of Microorganisms (GCM) 10K type strain sequencing project: providing services to taxonomists for standard genome sequencing and annotation.</title>
        <authorList>
            <consortium name="The Broad Institute Genomics Platform"/>
            <consortium name="The Broad Institute Genome Sequencing Center for Infectious Disease"/>
            <person name="Wu L."/>
            <person name="Ma J."/>
        </authorList>
    </citation>
    <scope>NUCLEOTIDE SEQUENCE [LARGE SCALE GENOMIC DNA]</scope>
    <source>
        <strain evidence="3">JCM 17326</strain>
    </source>
</reference>
<keyword evidence="3" id="KW-1185">Reference proteome</keyword>
<name>A0ABP6WNM1_9ACTN</name>